<feature type="domain" description="GmrSD restriction endonucleases N-terminal" evidence="2">
    <location>
        <begin position="58"/>
        <end position="156"/>
    </location>
</feature>
<name>A0A8H6SMT3_9AGAR</name>
<dbReference type="PANTHER" id="PTHR39639">
    <property type="entry name" value="CHROMOSOME 16, WHOLE GENOME SHOTGUN SEQUENCE"/>
    <property type="match status" value="1"/>
</dbReference>
<organism evidence="3 4">
    <name type="scientific">Mycena indigotica</name>
    <dbReference type="NCBI Taxonomy" id="2126181"/>
    <lineage>
        <taxon>Eukaryota</taxon>
        <taxon>Fungi</taxon>
        <taxon>Dikarya</taxon>
        <taxon>Basidiomycota</taxon>
        <taxon>Agaricomycotina</taxon>
        <taxon>Agaricomycetes</taxon>
        <taxon>Agaricomycetidae</taxon>
        <taxon>Agaricales</taxon>
        <taxon>Marasmiineae</taxon>
        <taxon>Mycenaceae</taxon>
        <taxon>Mycena</taxon>
    </lineage>
</organism>
<keyword evidence="4" id="KW-1185">Reference proteome</keyword>
<evidence type="ECO:0000313" key="4">
    <source>
        <dbReference type="Proteomes" id="UP000636479"/>
    </source>
</evidence>
<dbReference type="Proteomes" id="UP000636479">
    <property type="component" value="Unassembled WGS sequence"/>
</dbReference>
<feature type="region of interest" description="Disordered" evidence="1">
    <location>
        <begin position="1"/>
        <end position="46"/>
    </location>
</feature>
<evidence type="ECO:0000256" key="1">
    <source>
        <dbReference type="SAM" id="MobiDB-lite"/>
    </source>
</evidence>
<dbReference type="Pfam" id="PF03235">
    <property type="entry name" value="GmrSD_N"/>
    <property type="match status" value="1"/>
</dbReference>
<dbReference type="PANTHER" id="PTHR39639:SF1">
    <property type="entry name" value="DUF262 DOMAIN-CONTAINING PROTEIN"/>
    <property type="match status" value="1"/>
</dbReference>
<reference evidence="3" key="1">
    <citation type="submission" date="2020-05" db="EMBL/GenBank/DDBJ databases">
        <title>Mycena genomes resolve the evolution of fungal bioluminescence.</title>
        <authorList>
            <person name="Tsai I.J."/>
        </authorList>
    </citation>
    <scope>NUCLEOTIDE SEQUENCE</scope>
    <source>
        <strain evidence="3">171206Taipei</strain>
    </source>
</reference>
<dbReference type="AlphaFoldDB" id="A0A8H6SMT3"/>
<dbReference type="RefSeq" id="XP_037219740.1">
    <property type="nucleotide sequence ID" value="XM_037364096.1"/>
</dbReference>
<dbReference type="InterPro" id="IPR004919">
    <property type="entry name" value="GmrSD_N"/>
</dbReference>
<evidence type="ECO:0000313" key="3">
    <source>
        <dbReference type="EMBL" id="KAF7301740.1"/>
    </source>
</evidence>
<protein>
    <recommendedName>
        <fullName evidence="2">GmrSD restriction endonucleases N-terminal domain-containing protein</fullName>
    </recommendedName>
</protein>
<dbReference type="EMBL" id="JACAZF010000006">
    <property type="protein sequence ID" value="KAF7301740.1"/>
    <property type="molecule type" value="Genomic_DNA"/>
</dbReference>
<accession>A0A8H6SMT3</accession>
<evidence type="ECO:0000259" key="2">
    <source>
        <dbReference type="Pfam" id="PF03235"/>
    </source>
</evidence>
<dbReference type="OrthoDB" id="5419821at2759"/>
<dbReference type="GeneID" id="59346612"/>
<comment type="caution">
    <text evidence="3">The sequence shown here is derived from an EMBL/GenBank/DDBJ whole genome shotgun (WGS) entry which is preliminary data.</text>
</comment>
<feature type="region of interest" description="Disordered" evidence="1">
    <location>
        <begin position="372"/>
        <end position="406"/>
    </location>
</feature>
<feature type="compositionally biased region" description="Acidic residues" evidence="1">
    <location>
        <begin position="27"/>
        <end position="38"/>
    </location>
</feature>
<gene>
    <name evidence="3" type="ORF">MIND_00739600</name>
</gene>
<proteinExistence type="predicted"/>
<feature type="compositionally biased region" description="Polar residues" evidence="1">
    <location>
        <begin position="9"/>
        <end position="21"/>
    </location>
</feature>
<feature type="compositionally biased region" description="Basic and acidic residues" evidence="1">
    <location>
        <begin position="386"/>
        <end position="395"/>
    </location>
</feature>
<sequence length="406" mass="46191">MSAPFFPSLVSQPQPSASSVTVPKIEPEDDDFSDEEEGEFHIPGELSPPERRIVTLRELFDLIMQGSIDLNPPYQRDVVWPPAKQSLLIDSLWRNISIPALVFAIVPDEDGVPVKVCVDGKQRLTSIQKFLVGQLPYKMSRSKQYYFTSPDSAKQRLLIPDAYKEIFLDKQIACEEHSDLTPALEREIFQRVQMGMQLTAAEKLAAIDSPWSALVSVLEGRYVTSDNGLADLLDWDTKRGRQFQNIAQLVYCAEQYPSEEVPTAAKITKWISRTDAPSPEFRSDIKSVLDDYTRIAEEPHLKSVAFSNKQRISPIEFVFIGVLLYVIRRFADREKAACIQFLRKTIRKRFTDIRMNSNVGLGMWAIIDELKHDPPTHSSSSRKKRGAESDHDYRPGMDNGSKRRRG</sequence>